<accession>A0A9J6R038</accession>
<proteinExistence type="predicted"/>
<protein>
    <submittedName>
        <fullName evidence="1">Uncharacterized protein</fullName>
    </submittedName>
</protein>
<reference evidence="1" key="1">
    <citation type="submission" date="2022-09" db="EMBL/GenBank/DDBJ databases">
        <title>Culturomic study of gut microbiota in children with autism spectrum disorder.</title>
        <authorList>
            <person name="Efimov B.A."/>
            <person name="Chaplin A.V."/>
            <person name="Sokolova S.R."/>
            <person name="Pikina A.P."/>
            <person name="Korzhanova M."/>
            <person name="Belova V."/>
            <person name="Korostin D."/>
        </authorList>
    </citation>
    <scope>NUCLEOTIDE SEQUENCE</scope>
    <source>
        <strain evidence="1">ASD5510</strain>
    </source>
</reference>
<evidence type="ECO:0000313" key="2">
    <source>
        <dbReference type="Proteomes" id="UP001065549"/>
    </source>
</evidence>
<evidence type="ECO:0000313" key="1">
    <source>
        <dbReference type="EMBL" id="MCU7381076.1"/>
    </source>
</evidence>
<keyword evidence="2" id="KW-1185">Reference proteome</keyword>
<dbReference type="EMBL" id="JAOSHN010000031">
    <property type="protein sequence ID" value="MCU7381076.1"/>
    <property type="molecule type" value="Genomic_DNA"/>
</dbReference>
<name>A0A9J6R038_9FIRM</name>
<sequence length="111" mass="13495">MEFKEFVKKFWRMCKNTDCMCCDVTTDEITECQEWIFENPDEAEKIVSTWDKEHPVRTYLKDFQEKFPKSTYFDSGVYCNACRKRLYGQIEDLDECSYEDCELCWNQEVEK</sequence>
<organism evidence="1 2">
    <name type="scientific">Hominibacterium faecale</name>
    <dbReference type="NCBI Taxonomy" id="2839743"/>
    <lineage>
        <taxon>Bacteria</taxon>
        <taxon>Bacillati</taxon>
        <taxon>Bacillota</taxon>
        <taxon>Clostridia</taxon>
        <taxon>Peptostreptococcales</taxon>
        <taxon>Anaerovoracaceae</taxon>
        <taxon>Hominibacterium</taxon>
    </lineage>
</organism>
<gene>
    <name evidence="1" type="ORF">OBO34_22430</name>
</gene>
<comment type="caution">
    <text evidence="1">The sequence shown here is derived from an EMBL/GenBank/DDBJ whole genome shotgun (WGS) entry which is preliminary data.</text>
</comment>
<dbReference type="AlphaFoldDB" id="A0A9J6R038"/>
<dbReference type="RefSeq" id="WP_148399106.1">
    <property type="nucleotide sequence ID" value="NZ_JAOSHN010000031.1"/>
</dbReference>
<dbReference type="Proteomes" id="UP001065549">
    <property type="component" value="Unassembled WGS sequence"/>
</dbReference>